<evidence type="ECO:0000313" key="1">
    <source>
        <dbReference type="EMBL" id="VAV97807.1"/>
    </source>
</evidence>
<dbReference type="InterPro" id="IPR007351">
    <property type="entry name" value="YjbR"/>
</dbReference>
<dbReference type="Gene3D" id="3.90.1150.30">
    <property type="match status" value="1"/>
</dbReference>
<accession>A0A3B0RZG6</accession>
<name>A0A3B0RZG6_9ZZZZ</name>
<gene>
    <name evidence="1" type="ORF">MNBD_ALPHA06-891</name>
</gene>
<proteinExistence type="predicted"/>
<dbReference type="Pfam" id="PF04237">
    <property type="entry name" value="YjbR"/>
    <property type="match status" value="1"/>
</dbReference>
<organism evidence="1">
    <name type="scientific">hydrothermal vent metagenome</name>
    <dbReference type="NCBI Taxonomy" id="652676"/>
    <lineage>
        <taxon>unclassified sequences</taxon>
        <taxon>metagenomes</taxon>
        <taxon>ecological metagenomes</taxon>
    </lineage>
</organism>
<dbReference type="InterPro" id="IPR058532">
    <property type="entry name" value="YjbR/MT2646/Rv2570-like"/>
</dbReference>
<dbReference type="InterPro" id="IPR038056">
    <property type="entry name" value="YjbR-like_sf"/>
</dbReference>
<dbReference type="AlphaFoldDB" id="A0A3B0RZG6"/>
<sequence length="119" mass="13360">MTYDEFNAFCDSLPVTEMVFQWGGSYVWKVGGKVFAIGGWAEDQPAFTFKTTPLVFENLRQMPGLRGAPYFASRGMKWIQAYAQPGLSDADLKDYLRESHQLAAANLTKKKRAELGLDV</sequence>
<dbReference type="PANTHER" id="PTHR35145:SF1">
    <property type="entry name" value="CYTOPLASMIC PROTEIN"/>
    <property type="match status" value="1"/>
</dbReference>
<dbReference type="PANTHER" id="PTHR35145">
    <property type="entry name" value="CYTOPLASMIC PROTEIN-RELATED"/>
    <property type="match status" value="1"/>
</dbReference>
<dbReference type="SUPFAM" id="SSF142906">
    <property type="entry name" value="YjbR-like"/>
    <property type="match status" value="1"/>
</dbReference>
<reference evidence="1" key="1">
    <citation type="submission" date="2018-06" db="EMBL/GenBank/DDBJ databases">
        <authorList>
            <person name="Zhirakovskaya E."/>
        </authorList>
    </citation>
    <scope>NUCLEOTIDE SEQUENCE</scope>
</reference>
<protein>
    <submittedName>
        <fullName evidence="1">Mll3428 protein</fullName>
    </submittedName>
</protein>
<dbReference type="EMBL" id="UOEE01000250">
    <property type="protein sequence ID" value="VAV97807.1"/>
    <property type="molecule type" value="Genomic_DNA"/>
</dbReference>